<feature type="region of interest" description="Disordered" evidence="9">
    <location>
        <begin position="169"/>
        <end position="198"/>
    </location>
</feature>
<keyword evidence="12" id="KW-1185">Reference proteome</keyword>
<evidence type="ECO:0000256" key="1">
    <source>
        <dbReference type="ARBA" id="ARBA00004123"/>
    </source>
</evidence>
<dbReference type="PANTHER" id="PTHR45801:SF111">
    <property type="entry name" value="C2H2 AND C2HC ZINC FINGERS SUPERFAMILY PROTEIN"/>
    <property type="match status" value="1"/>
</dbReference>
<feature type="domain" description="C2H2-type" evidence="10">
    <location>
        <begin position="46"/>
        <end position="73"/>
    </location>
</feature>
<dbReference type="PROSITE" id="PS00028">
    <property type="entry name" value="ZINC_FINGER_C2H2_1"/>
    <property type="match status" value="1"/>
</dbReference>
<comment type="subcellular location">
    <subcellularLocation>
        <location evidence="1">Nucleus</location>
    </subcellularLocation>
</comment>
<dbReference type="PANTHER" id="PTHR45801">
    <property type="entry name" value="OS07G0101800 PROTEIN"/>
    <property type="match status" value="1"/>
</dbReference>
<proteinExistence type="predicted"/>
<evidence type="ECO:0000256" key="9">
    <source>
        <dbReference type="SAM" id="MobiDB-lite"/>
    </source>
</evidence>
<dbReference type="InterPro" id="IPR036236">
    <property type="entry name" value="Znf_C2H2_sf"/>
</dbReference>
<dbReference type="GO" id="GO:0008270">
    <property type="term" value="F:zinc ion binding"/>
    <property type="evidence" value="ECO:0007669"/>
    <property type="project" value="UniProtKB-KW"/>
</dbReference>
<evidence type="ECO:0000313" key="12">
    <source>
        <dbReference type="Proteomes" id="UP001604277"/>
    </source>
</evidence>
<evidence type="ECO:0000256" key="8">
    <source>
        <dbReference type="PROSITE-ProRule" id="PRU00042"/>
    </source>
</evidence>
<accession>A0ABD1TA99</accession>
<comment type="caution">
    <text evidence="11">The sequence shown here is derived from an EMBL/GenBank/DDBJ whole genome shotgun (WGS) entry which is preliminary data.</text>
</comment>
<evidence type="ECO:0000313" key="11">
    <source>
        <dbReference type="EMBL" id="KAL2509576.1"/>
    </source>
</evidence>
<dbReference type="SUPFAM" id="SSF57667">
    <property type="entry name" value="beta-beta-alpha zinc fingers"/>
    <property type="match status" value="1"/>
</dbReference>
<dbReference type="PROSITE" id="PS50157">
    <property type="entry name" value="ZINC_FINGER_C2H2_2"/>
    <property type="match status" value="1"/>
</dbReference>
<keyword evidence="6" id="KW-0804">Transcription</keyword>
<organism evidence="11 12">
    <name type="scientific">Forsythia ovata</name>
    <dbReference type="NCBI Taxonomy" id="205694"/>
    <lineage>
        <taxon>Eukaryota</taxon>
        <taxon>Viridiplantae</taxon>
        <taxon>Streptophyta</taxon>
        <taxon>Embryophyta</taxon>
        <taxon>Tracheophyta</taxon>
        <taxon>Spermatophyta</taxon>
        <taxon>Magnoliopsida</taxon>
        <taxon>eudicotyledons</taxon>
        <taxon>Gunneridae</taxon>
        <taxon>Pentapetalae</taxon>
        <taxon>asterids</taxon>
        <taxon>lamiids</taxon>
        <taxon>Lamiales</taxon>
        <taxon>Oleaceae</taxon>
        <taxon>Forsythieae</taxon>
        <taxon>Forsythia</taxon>
    </lineage>
</organism>
<dbReference type="Gene3D" id="3.30.160.60">
    <property type="entry name" value="Classic Zinc Finger"/>
    <property type="match status" value="1"/>
</dbReference>
<dbReference type="EMBL" id="JBFOLJ010000009">
    <property type="protein sequence ID" value="KAL2509576.1"/>
    <property type="molecule type" value="Genomic_DNA"/>
</dbReference>
<dbReference type="InterPro" id="IPR052426">
    <property type="entry name" value="Plant_dev_regulator"/>
</dbReference>
<gene>
    <name evidence="11" type="ORF">Fot_33223</name>
</gene>
<evidence type="ECO:0000256" key="2">
    <source>
        <dbReference type="ARBA" id="ARBA00022723"/>
    </source>
</evidence>
<dbReference type="Proteomes" id="UP001604277">
    <property type="component" value="Unassembled WGS sequence"/>
</dbReference>
<dbReference type="Pfam" id="PF13912">
    <property type="entry name" value="zf-C2H2_6"/>
    <property type="match status" value="1"/>
</dbReference>
<reference evidence="12" key="1">
    <citation type="submission" date="2024-07" db="EMBL/GenBank/DDBJ databases">
        <title>Two chromosome-level genome assemblies of Korean endemic species Abeliophyllum distichum and Forsythia ovata (Oleaceae).</title>
        <authorList>
            <person name="Jang H."/>
        </authorList>
    </citation>
    <scope>NUCLEOTIDE SEQUENCE [LARGE SCALE GENOMIC DNA]</scope>
</reference>
<keyword evidence="2" id="KW-0479">Metal-binding</keyword>
<dbReference type="GO" id="GO:0005634">
    <property type="term" value="C:nucleus"/>
    <property type="evidence" value="ECO:0007669"/>
    <property type="project" value="UniProtKB-SubCell"/>
</dbReference>
<protein>
    <submittedName>
        <fullName evidence="11">C2H2 and C2HC zinc fingers superfamily protein</fullName>
    </submittedName>
</protein>
<evidence type="ECO:0000259" key="10">
    <source>
        <dbReference type="PROSITE" id="PS50157"/>
    </source>
</evidence>
<keyword evidence="4" id="KW-0862">Zinc</keyword>
<dbReference type="SMART" id="SM00355">
    <property type="entry name" value="ZnF_C2H2"/>
    <property type="match status" value="1"/>
</dbReference>
<evidence type="ECO:0000256" key="7">
    <source>
        <dbReference type="ARBA" id="ARBA00023242"/>
    </source>
</evidence>
<evidence type="ECO:0000256" key="3">
    <source>
        <dbReference type="ARBA" id="ARBA00022771"/>
    </source>
</evidence>
<evidence type="ECO:0000256" key="6">
    <source>
        <dbReference type="ARBA" id="ARBA00023163"/>
    </source>
</evidence>
<sequence>MNSSYFLLLPRLEMEINPSSSVENSSQMIWVDDVQLGLQSHAVRSYRCTFCKRGFSNAQALGGHMNIHRKDRAKLKEFTSYQNLLSLDITNKDPTADIDRSLQVGFTGCTFPDSREDDHNQKSCSPEVDPIIITLPAKDGFNDLLKLPLFAETPSLRGEKEVQGEVKKLCHGHGASQTDELDLELRLGPEPYDEPTKP</sequence>
<keyword evidence="7" id="KW-0539">Nucleus</keyword>
<evidence type="ECO:0000256" key="5">
    <source>
        <dbReference type="ARBA" id="ARBA00023015"/>
    </source>
</evidence>
<evidence type="ECO:0000256" key="4">
    <source>
        <dbReference type="ARBA" id="ARBA00022833"/>
    </source>
</evidence>
<name>A0ABD1TA99_9LAMI</name>
<dbReference type="InterPro" id="IPR013087">
    <property type="entry name" value="Znf_C2H2_type"/>
</dbReference>
<dbReference type="AlphaFoldDB" id="A0ABD1TA99"/>
<keyword evidence="3 8" id="KW-0863">Zinc-finger</keyword>
<keyword evidence="5" id="KW-0805">Transcription regulation</keyword>